<evidence type="ECO:0000256" key="1">
    <source>
        <dbReference type="SAM" id="MobiDB-lite"/>
    </source>
</evidence>
<keyword evidence="4" id="KW-1185">Reference proteome</keyword>
<name>A0ABY6U6G1_BIOOC</name>
<dbReference type="InterPro" id="IPR010730">
    <property type="entry name" value="HET"/>
</dbReference>
<protein>
    <recommendedName>
        <fullName evidence="2">Heterokaryon incompatibility domain-containing protein</fullName>
    </recommendedName>
</protein>
<gene>
    <name evidence="3" type="ORF">CLO192961_LOCUS176174</name>
</gene>
<dbReference type="PANTHER" id="PTHR33112">
    <property type="entry name" value="DOMAIN PROTEIN, PUTATIVE-RELATED"/>
    <property type="match status" value="1"/>
</dbReference>
<dbReference type="Proteomes" id="UP000766486">
    <property type="component" value="Unassembled WGS sequence"/>
</dbReference>
<accession>A0ABY6U6G1</accession>
<feature type="compositionally biased region" description="Acidic residues" evidence="1">
    <location>
        <begin position="242"/>
        <end position="253"/>
    </location>
</feature>
<organism evidence="3 4">
    <name type="scientific">Bionectria ochroleuca</name>
    <name type="common">Gliocladium roseum</name>
    <dbReference type="NCBI Taxonomy" id="29856"/>
    <lineage>
        <taxon>Eukaryota</taxon>
        <taxon>Fungi</taxon>
        <taxon>Dikarya</taxon>
        <taxon>Ascomycota</taxon>
        <taxon>Pezizomycotina</taxon>
        <taxon>Sordariomycetes</taxon>
        <taxon>Hypocreomycetidae</taxon>
        <taxon>Hypocreales</taxon>
        <taxon>Bionectriaceae</taxon>
        <taxon>Clonostachys</taxon>
    </lineage>
</organism>
<sequence length="769" mass="86758">MEDSEDLVRNHGEEDDEVETKPDVEASRQITASLKPPACQVCQDLMQMFASSKESPPATTKIILGSDEGAIPTDCPRHGPLAKWFVDLCWPEPCPPESSYVFERKKSDLGVIFQHGNVELFDQPLERYGAMFHLALANKSPFIPDHVRKARIIDPMYIDLDILKYWKNECLRSHGTRCQNAMKIFPTRPAWLVDVKQMCVVPGDDVGSSFVALSYRQGSQPGISVVPELMRDLQRPGILNKDEDDPDEGEADKDEASSWVSRVLTPMIRHAIYLTSKLDERYLWVDALCIVHDDGTTADQLGLMGAIYASATVVIIATDGDAQDGIAGLRGVAQSCPREFEQHSFPFGDEEIIVVRDSHSLDNFHGAYYRRGWTYQEHRMASRKIFIQDGLAHWECQCSQWHEDLAPLAQMNVQIEPRLRDALAGFPELSSLSNIIMKYNLLDLRYQEDALPGITGLLSALSRSFTGGFLYGIPEAFFDRAVGWMPYLSAKVSRRVASNRPSHLKFAAGLPSWSWVGWQGLITIGEEADRINHRVSHITETVPVTQWYTGDSPTTPPQARRRIRSTWYEQRSALKKSAADLTVPLPDGWTRLEVKHGEKSEFDEPLLWPEGCGGYVYKHERLPESYIGPTDTFFYPFPVPKITESTPPNMPKQTAYLFCTTQRVRLWTRGEIVPDIKQAGRDILRIYVHNESGISVGSLLLHTRDQLEWLEAMSAGTESGVQVELVAVNRVLSWGNTWNEQEQKHDFPQWTRDKVGKGGRVSQSGGPDR</sequence>
<proteinExistence type="predicted"/>
<feature type="domain" description="Heterokaryon incompatibility" evidence="2">
    <location>
        <begin position="210"/>
        <end position="377"/>
    </location>
</feature>
<feature type="region of interest" description="Disordered" evidence="1">
    <location>
        <begin position="743"/>
        <end position="769"/>
    </location>
</feature>
<feature type="region of interest" description="Disordered" evidence="1">
    <location>
        <begin position="1"/>
        <end position="28"/>
    </location>
</feature>
<feature type="compositionally biased region" description="Basic and acidic residues" evidence="1">
    <location>
        <begin position="743"/>
        <end position="756"/>
    </location>
</feature>
<dbReference type="EMBL" id="CABFNS010000740">
    <property type="protein sequence ID" value="VUC25793.1"/>
    <property type="molecule type" value="Genomic_DNA"/>
</dbReference>
<comment type="caution">
    <text evidence="3">The sequence shown here is derived from an EMBL/GenBank/DDBJ whole genome shotgun (WGS) entry which is preliminary data.</text>
</comment>
<feature type="region of interest" description="Disordered" evidence="1">
    <location>
        <begin position="236"/>
        <end position="256"/>
    </location>
</feature>
<evidence type="ECO:0000313" key="4">
    <source>
        <dbReference type="Proteomes" id="UP000766486"/>
    </source>
</evidence>
<dbReference type="Pfam" id="PF06985">
    <property type="entry name" value="HET"/>
    <property type="match status" value="1"/>
</dbReference>
<dbReference type="PANTHER" id="PTHR33112:SF1">
    <property type="entry name" value="HETEROKARYON INCOMPATIBILITY DOMAIN-CONTAINING PROTEIN"/>
    <property type="match status" value="1"/>
</dbReference>
<reference evidence="3 4" key="1">
    <citation type="submission" date="2019-06" db="EMBL/GenBank/DDBJ databases">
        <authorList>
            <person name="Broberg M."/>
        </authorList>
    </citation>
    <scope>NUCLEOTIDE SEQUENCE [LARGE SCALE GENOMIC DNA]</scope>
</reference>
<feature type="compositionally biased region" description="Basic and acidic residues" evidence="1">
    <location>
        <begin position="1"/>
        <end position="12"/>
    </location>
</feature>
<evidence type="ECO:0000259" key="2">
    <source>
        <dbReference type="Pfam" id="PF06985"/>
    </source>
</evidence>
<evidence type="ECO:0000313" key="3">
    <source>
        <dbReference type="EMBL" id="VUC25793.1"/>
    </source>
</evidence>